<dbReference type="AlphaFoldDB" id="A0A2P2P5F8"/>
<accession>A0A2P2P5F8</accession>
<evidence type="ECO:0000313" key="1">
    <source>
        <dbReference type="EMBL" id="MBX49978.1"/>
    </source>
</evidence>
<name>A0A2P2P5F8_RHIMU</name>
<protein>
    <submittedName>
        <fullName evidence="1">Uncharacterized protein</fullName>
    </submittedName>
</protein>
<reference evidence="1" key="1">
    <citation type="submission" date="2018-02" db="EMBL/GenBank/DDBJ databases">
        <title>Rhizophora mucronata_Transcriptome.</title>
        <authorList>
            <person name="Meera S.P."/>
            <person name="Sreeshan A."/>
            <person name="Augustine A."/>
        </authorList>
    </citation>
    <scope>NUCLEOTIDE SEQUENCE</scope>
    <source>
        <tissue evidence="1">Leaf</tissue>
    </source>
</reference>
<dbReference type="EMBL" id="GGEC01069494">
    <property type="protein sequence ID" value="MBX49978.1"/>
    <property type="molecule type" value="Transcribed_RNA"/>
</dbReference>
<organism evidence="1">
    <name type="scientific">Rhizophora mucronata</name>
    <name type="common">Asiatic mangrove</name>
    <dbReference type="NCBI Taxonomy" id="61149"/>
    <lineage>
        <taxon>Eukaryota</taxon>
        <taxon>Viridiplantae</taxon>
        <taxon>Streptophyta</taxon>
        <taxon>Embryophyta</taxon>
        <taxon>Tracheophyta</taxon>
        <taxon>Spermatophyta</taxon>
        <taxon>Magnoliopsida</taxon>
        <taxon>eudicotyledons</taxon>
        <taxon>Gunneridae</taxon>
        <taxon>Pentapetalae</taxon>
        <taxon>rosids</taxon>
        <taxon>fabids</taxon>
        <taxon>Malpighiales</taxon>
        <taxon>Rhizophoraceae</taxon>
        <taxon>Rhizophora</taxon>
    </lineage>
</organism>
<proteinExistence type="predicted"/>
<sequence>MPNVLSWTVATVITPFKVEI</sequence>